<dbReference type="InParanoid" id="W2SEL9"/>
<gene>
    <name evidence="8" type="ORF">HMPREF1541_00648</name>
</gene>
<dbReference type="PANTHER" id="PTHR12521:SF0">
    <property type="entry name" value="ADP-RIBOSE GLYCOHYDROLASE OARD1"/>
    <property type="match status" value="1"/>
</dbReference>
<keyword evidence="5" id="KW-0378">Hydrolase</keyword>
<dbReference type="GeneID" id="19967987"/>
<evidence type="ECO:0000313" key="8">
    <source>
        <dbReference type="EMBL" id="ETN46463.1"/>
    </source>
</evidence>
<dbReference type="GO" id="GO:0004721">
    <property type="term" value="F:phosphoprotein phosphatase activity"/>
    <property type="evidence" value="ECO:0007669"/>
    <property type="project" value="UniProtKB-KW"/>
</dbReference>
<dbReference type="Proteomes" id="UP000030752">
    <property type="component" value="Unassembled WGS sequence"/>
</dbReference>
<dbReference type="Pfam" id="PF01661">
    <property type="entry name" value="Macro"/>
    <property type="match status" value="1"/>
</dbReference>
<keyword evidence="9" id="KW-1185">Reference proteome</keyword>
<dbReference type="InterPro" id="IPR043472">
    <property type="entry name" value="Macro_dom-like"/>
</dbReference>
<dbReference type="HOGENOM" id="CLU_054419_1_2_1"/>
<evidence type="ECO:0000313" key="9">
    <source>
        <dbReference type="Proteomes" id="UP000030752"/>
    </source>
</evidence>
<dbReference type="PANTHER" id="PTHR12521">
    <property type="entry name" value="PROTEIN C6ORF130"/>
    <property type="match status" value="1"/>
</dbReference>
<dbReference type="GO" id="GO:0140291">
    <property type="term" value="P:peptidyl-glutamate ADP-deribosylation"/>
    <property type="evidence" value="ECO:0007669"/>
    <property type="project" value="TreeGrafter"/>
</dbReference>
<dbReference type="FunCoup" id="W2SEL9">
    <property type="interactions" value="5"/>
</dbReference>
<evidence type="ECO:0000259" key="7">
    <source>
        <dbReference type="Pfam" id="PF01661"/>
    </source>
</evidence>
<dbReference type="InterPro" id="IPR050892">
    <property type="entry name" value="ADP-ribose_metab_enzymes"/>
</dbReference>
<evidence type="ECO:0000256" key="3">
    <source>
        <dbReference type="ARBA" id="ARBA00012983"/>
    </source>
</evidence>
<dbReference type="AlphaFoldDB" id="W2SEL9"/>
<dbReference type="OrthoDB" id="2155246at2759"/>
<evidence type="ECO:0000256" key="5">
    <source>
        <dbReference type="ARBA" id="ARBA00022912"/>
    </source>
</evidence>
<evidence type="ECO:0000256" key="2">
    <source>
        <dbReference type="ARBA" id="ARBA00006575"/>
    </source>
</evidence>
<name>W2SEL9_CYPE1</name>
<sequence length="197" mass="21537">MGIELTHEEGDVVQKVSEQGVIVHACNCLGAWGSGIALQLKQQFPAAYKVYEQHCKRDNSIEDIFGTCLLIPPQPADYEATTRSSTANKAVWIACLFTSVGYGKPNKQRGNPGVSSKQDIIAATGTSLMSSLLQWQDARSDEVEVENEAEVSGAAQPGDIFCPKFNAGSFNVPWEKTEELIEQKWGDVDVKWTVVSK</sequence>
<organism evidence="8 9">
    <name type="scientific">Cyphellophora europaea (strain CBS 101466)</name>
    <name type="common">Phialophora europaea</name>
    <dbReference type="NCBI Taxonomy" id="1220924"/>
    <lineage>
        <taxon>Eukaryota</taxon>
        <taxon>Fungi</taxon>
        <taxon>Dikarya</taxon>
        <taxon>Ascomycota</taxon>
        <taxon>Pezizomycotina</taxon>
        <taxon>Eurotiomycetes</taxon>
        <taxon>Chaetothyriomycetidae</taxon>
        <taxon>Chaetothyriales</taxon>
        <taxon>Cyphellophoraceae</taxon>
        <taxon>Cyphellophora</taxon>
    </lineage>
</organism>
<evidence type="ECO:0000256" key="4">
    <source>
        <dbReference type="ARBA" id="ARBA00019744"/>
    </source>
</evidence>
<evidence type="ECO:0000256" key="6">
    <source>
        <dbReference type="ARBA" id="ARBA00034427"/>
    </source>
</evidence>
<feature type="domain" description="Macro" evidence="7">
    <location>
        <begin position="23"/>
        <end position="59"/>
    </location>
</feature>
<reference evidence="8 9" key="1">
    <citation type="submission" date="2013-03" db="EMBL/GenBank/DDBJ databases">
        <title>The Genome Sequence of Phialophora europaea CBS 101466.</title>
        <authorList>
            <consortium name="The Broad Institute Genomics Platform"/>
            <person name="Cuomo C."/>
            <person name="de Hoog S."/>
            <person name="Gorbushina A."/>
            <person name="Walker B."/>
            <person name="Young S.K."/>
            <person name="Zeng Q."/>
            <person name="Gargeya S."/>
            <person name="Fitzgerald M."/>
            <person name="Haas B."/>
            <person name="Abouelleil A."/>
            <person name="Allen A.W."/>
            <person name="Alvarado L."/>
            <person name="Arachchi H.M."/>
            <person name="Berlin A.M."/>
            <person name="Chapman S.B."/>
            <person name="Gainer-Dewar J."/>
            <person name="Goldberg J."/>
            <person name="Griggs A."/>
            <person name="Gujja S."/>
            <person name="Hansen M."/>
            <person name="Howarth C."/>
            <person name="Imamovic A."/>
            <person name="Ireland A."/>
            <person name="Larimer J."/>
            <person name="McCowan C."/>
            <person name="Murphy C."/>
            <person name="Pearson M."/>
            <person name="Poon T.W."/>
            <person name="Priest M."/>
            <person name="Roberts A."/>
            <person name="Saif S."/>
            <person name="Shea T."/>
            <person name="Sisk P."/>
            <person name="Sykes S."/>
            <person name="Wortman J."/>
            <person name="Nusbaum C."/>
            <person name="Birren B."/>
        </authorList>
    </citation>
    <scope>NUCLEOTIDE SEQUENCE [LARGE SCALE GENOMIC DNA]</scope>
    <source>
        <strain evidence="8 9">CBS 101466</strain>
    </source>
</reference>
<dbReference type="EMBL" id="KB822711">
    <property type="protein sequence ID" value="ETN46463.1"/>
    <property type="molecule type" value="Genomic_DNA"/>
</dbReference>
<comment type="function">
    <text evidence="1">Highly specific phosphatase involved in the metabolism of ADP-ribose 1''-phosphate (Appr1p) which is produced as a consequence of tRNA splicing.</text>
</comment>
<evidence type="ECO:0000256" key="1">
    <source>
        <dbReference type="ARBA" id="ARBA00002432"/>
    </source>
</evidence>
<dbReference type="SUPFAM" id="SSF52949">
    <property type="entry name" value="Macro domain-like"/>
    <property type="match status" value="1"/>
</dbReference>
<dbReference type="eggNOG" id="ENOG502S60W">
    <property type="taxonomic scope" value="Eukaryota"/>
</dbReference>
<accession>W2SEL9</accession>
<dbReference type="EC" id="3.1.3.84" evidence="3"/>
<dbReference type="InterPro" id="IPR002589">
    <property type="entry name" value="Macro_dom"/>
</dbReference>
<protein>
    <recommendedName>
        <fullName evidence="4">ADP-ribose 1''-phosphate phosphatase</fullName>
        <ecNumber evidence="3">3.1.3.84</ecNumber>
    </recommendedName>
</protein>
<comment type="catalytic activity">
    <reaction evidence="6">
        <text>ADP-alpha-D-ribose 1''-phosphate + H2O = ADP-D-ribose + phosphate</text>
        <dbReference type="Rhea" id="RHEA:25029"/>
        <dbReference type="ChEBI" id="CHEBI:15377"/>
        <dbReference type="ChEBI" id="CHEBI:43474"/>
        <dbReference type="ChEBI" id="CHEBI:57967"/>
        <dbReference type="ChEBI" id="CHEBI:58753"/>
        <dbReference type="EC" id="3.1.3.84"/>
    </reaction>
</comment>
<comment type="similarity">
    <text evidence="2">Belongs to the POA1 family.</text>
</comment>
<dbReference type="Gene3D" id="3.40.220.10">
    <property type="entry name" value="Leucine Aminopeptidase, subunit E, domain 1"/>
    <property type="match status" value="1"/>
</dbReference>
<dbReference type="VEuPathDB" id="FungiDB:HMPREF1541_00648"/>
<keyword evidence="5" id="KW-0904">Protein phosphatase</keyword>
<proteinExistence type="inferred from homology"/>
<dbReference type="RefSeq" id="XP_008711175.1">
    <property type="nucleotide sequence ID" value="XM_008712953.1"/>
</dbReference>